<comment type="caution">
    <text evidence="2">The sequence shown here is derived from an EMBL/GenBank/DDBJ whole genome shotgun (WGS) entry which is preliminary data.</text>
</comment>
<gene>
    <name evidence="2" type="ORF">BET10_12055</name>
</gene>
<keyword evidence="1" id="KW-0732">Signal</keyword>
<keyword evidence="3" id="KW-1185">Reference proteome</keyword>
<protein>
    <submittedName>
        <fullName evidence="2">Uncharacterized protein</fullName>
    </submittedName>
</protein>
<dbReference type="OrthoDB" id="183671at2"/>
<proteinExistence type="predicted"/>
<dbReference type="EMBL" id="MKJU01000025">
    <property type="protein sequence ID" value="OHU91535.1"/>
    <property type="molecule type" value="Genomic_DNA"/>
</dbReference>
<sequence>MKKIILSLLCIAPAAYAITDDPKSDIFNVYKYLRDSQGNCVTQEPLSKNRCESKTTAVTKNTEAFGYLGHVWGTKARYGYNSRVNADFGGSQDLDLDGVNDSITKYSGPVSTYTAKHYPVAVKSGNYTYFVYSGPFTTDINGGRPSESEIAMATVHTPYSMGDINGSVNSAAGFGKGDSPFGHAYYSSTGTYTLNKARCYFSTTNYLGSFYDPNTPENYYEREYRNHLSNLFDPDGDIQCNRSNALGIYVGKYNHVTKKVSRPVLVHAKYTDDPHDNAVINVDEDNNILIVVAARGPRRGAIMYRTQIAGDIKSFADVTPNNFDYASVLNQTAGKTLFEKNSKQYRGMAYPKLFALPNSGNKYRIIYNVYCKGRYGDQAPVINHISCNRPTGGYQARQLHTAVLKYDAVSRKMVVSNHQTIAAYGGHYAIAKAKGNVISLAFNLHKNAHGDDRINLYHIFSEDGGYNWKYIDRFGNRKALALPLTTISDFTKAEVFKDHDIDYSNSETVITRTYMKDIDVYVEGNSLKKVYILTVKSCDSSTLTACTNGQGYLPTTQLIHSMHRSFFNGVSWSTTKLTDNVDHNYSTGMVSRSLDGKRYDVFYPRTIDSRNNALAGGYVSRVTEYITATSSSKSFLEVNIASRSPYKKDYYKNLCEFNYMRSVLHGSDDIIGIFSGANPYRFEPSTVNNNMAASPLFFLSRSGEIKRLPTYIPSSALEANLELVDGDHYISCKVDL</sequence>
<dbReference type="AlphaFoldDB" id="A0A1S1MS44"/>
<organism evidence="2 3">
    <name type="scientific">Pseudoalteromonas amylolytica</name>
    <dbReference type="NCBI Taxonomy" id="1859457"/>
    <lineage>
        <taxon>Bacteria</taxon>
        <taxon>Pseudomonadati</taxon>
        <taxon>Pseudomonadota</taxon>
        <taxon>Gammaproteobacteria</taxon>
        <taxon>Alteromonadales</taxon>
        <taxon>Pseudoalteromonadaceae</taxon>
        <taxon>Pseudoalteromonas</taxon>
    </lineage>
</organism>
<name>A0A1S1MS44_9GAMM</name>
<reference evidence="2 3" key="1">
    <citation type="submission" date="2016-09" db="EMBL/GenBank/DDBJ databases">
        <title>Pseudoalteromonas amylolytica sp. nov., isolated from the surface seawater.</title>
        <authorList>
            <person name="Wu Y.-H."/>
            <person name="Cheng H."/>
            <person name="Jin X.-B."/>
            <person name="Wang C.-S."/>
            <person name="Xu X.-W."/>
        </authorList>
    </citation>
    <scope>NUCLEOTIDE SEQUENCE [LARGE SCALE GENOMIC DNA]</scope>
    <source>
        <strain evidence="2 3">JW1</strain>
    </source>
</reference>
<dbReference type="Proteomes" id="UP000179786">
    <property type="component" value="Unassembled WGS sequence"/>
</dbReference>
<dbReference type="STRING" id="1859457.BET10_12055"/>
<evidence type="ECO:0000313" key="2">
    <source>
        <dbReference type="EMBL" id="OHU91535.1"/>
    </source>
</evidence>
<evidence type="ECO:0000313" key="3">
    <source>
        <dbReference type="Proteomes" id="UP000179786"/>
    </source>
</evidence>
<accession>A0A1S1MS44</accession>
<dbReference type="RefSeq" id="WP_070985450.1">
    <property type="nucleotide sequence ID" value="NZ_MKJU01000025.1"/>
</dbReference>
<evidence type="ECO:0000256" key="1">
    <source>
        <dbReference type="SAM" id="SignalP"/>
    </source>
</evidence>
<feature type="chain" id="PRO_5010222120" evidence="1">
    <location>
        <begin position="18"/>
        <end position="736"/>
    </location>
</feature>
<feature type="signal peptide" evidence="1">
    <location>
        <begin position="1"/>
        <end position="17"/>
    </location>
</feature>